<feature type="non-terminal residue" evidence="1">
    <location>
        <position position="1"/>
    </location>
</feature>
<accession>Q9ZXZ5</accession>
<sequence length="31" mass="3535">LSWQSALVAKPLHSSLSIFSYYSCRSMFILV</sequence>
<dbReference type="AlphaFoldDB" id="Q9ZXZ5"/>
<feature type="non-terminal residue" evidence="1">
    <location>
        <position position="31"/>
    </location>
</feature>
<protein>
    <submittedName>
        <fullName evidence="1">NADH dehydrogenase subunit 2</fullName>
    </submittedName>
</protein>
<dbReference type="EMBL" id="AJ133049">
    <property type="protein sequence ID" value="CAB37048.1"/>
    <property type="molecule type" value="Genomic_DNA"/>
</dbReference>
<proteinExistence type="predicted"/>
<keyword evidence="1" id="KW-0496">Mitochondrion</keyword>
<organism evidence="1">
    <name type="scientific">Panulirus argus</name>
    <name type="common">Caribbean spiny lobster</name>
    <name type="synonym">Palinurus argus</name>
    <dbReference type="NCBI Taxonomy" id="6737"/>
    <lineage>
        <taxon>Eukaryota</taxon>
        <taxon>Metazoa</taxon>
        <taxon>Ecdysozoa</taxon>
        <taxon>Arthropoda</taxon>
        <taxon>Crustacea</taxon>
        <taxon>Multicrustacea</taxon>
        <taxon>Malacostraca</taxon>
        <taxon>Eumalacostraca</taxon>
        <taxon>Eucarida</taxon>
        <taxon>Decapoda</taxon>
        <taxon>Pleocyemata</taxon>
        <taxon>Achelata</taxon>
        <taxon>Palinuroidea</taxon>
        <taxon>Palinuridae</taxon>
        <taxon>Panulirus</taxon>
    </lineage>
</organism>
<name>Q9ZXZ5_PANAR</name>
<evidence type="ECO:0000313" key="1">
    <source>
        <dbReference type="EMBL" id="CAB37048.1"/>
    </source>
</evidence>
<reference evidence="1" key="1">
    <citation type="thesis" date="1997" institute="Universite Paris-Sud" country="UFR d'Orsay">
        <authorList>
            <person name="Garcia-Machado E."/>
        </authorList>
    </citation>
    <scope>NUCLEOTIDE SEQUENCE</scope>
    <source>
        <tissue evidence="1">Muscle</tissue>
    </source>
</reference>
<reference evidence="1" key="2">
    <citation type="journal article" date="1999" name="J. Mol. Evol.">
        <title>Mitochondrial genes collectively suggest the paraphyly of Crustacea with respect to Insecta.</title>
        <authorList>
            <person name="Garcia-Machado E."/>
            <person name="Pempera M."/>
            <person name="Dennebouy N."/>
            <person name="Oliva-Suarez M."/>
            <person name="Mounolou J.C."/>
            <person name="Monnerot M."/>
        </authorList>
    </citation>
    <scope>NUCLEOTIDE SEQUENCE</scope>
    <source>
        <tissue evidence="1">Muscle</tissue>
    </source>
</reference>
<gene>
    <name evidence="1" type="primary">nd2</name>
</gene>
<geneLocation type="mitochondrion" evidence="1"/>